<evidence type="ECO:0000256" key="1">
    <source>
        <dbReference type="ARBA" id="ARBA00004370"/>
    </source>
</evidence>
<keyword evidence="3" id="KW-0472">Membrane</keyword>
<dbReference type="AlphaFoldDB" id="A0A8K0K6E8"/>
<dbReference type="SUPFAM" id="SSF103506">
    <property type="entry name" value="Mitochondrial carrier"/>
    <property type="match status" value="1"/>
</dbReference>
<proteinExistence type="predicted"/>
<name>A0A8K0K6E8_LADFU</name>
<gene>
    <name evidence="5" type="ORF">J437_LFUL008223</name>
</gene>
<feature type="region of interest" description="Disordered" evidence="4">
    <location>
        <begin position="37"/>
        <end position="56"/>
    </location>
</feature>
<dbReference type="EMBL" id="KZ308370">
    <property type="protein sequence ID" value="KAG8228374.1"/>
    <property type="molecule type" value="Genomic_DNA"/>
</dbReference>
<evidence type="ECO:0000313" key="5">
    <source>
        <dbReference type="EMBL" id="KAG8228374.1"/>
    </source>
</evidence>
<dbReference type="GO" id="GO:0016020">
    <property type="term" value="C:membrane"/>
    <property type="evidence" value="ECO:0007669"/>
    <property type="project" value="UniProtKB-SubCell"/>
</dbReference>
<comment type="caution">
    <text evidence="5">The sequence shown here is derived from an EMBL/GenBank/DDBJ whole genome shotgun (WGS) entry which is preliminary data.</text>
</comment>
<evidence type="ECO:0000256" key="3">
    <source>
        <dbReference type="ARBA" id="ARBA00023136"/>
    </source>
</evidence>
<dbReference type="Gene3D" id="1.50.40.10">
    <property type="entry name" value="Mitochondrial carrier domain"/>
    <property type="match status" value="1"/>
</dbReference>
<evidence type="ECO:0000256" key="4">
    <source>
        <dbReference type="SAM" id="MobiDB-lite"/>
    </source>
</evidence>
<evidence type="ECO:0000313" key="6">
    <source>
        <dbReference type="Proteomes" id="UP000792457"/>
    </source>
</evidence>
<keyword evidence="6" id="KW-1185">Reference proteome</keyword>
<protein>
    <submittedName>
        <fullName evidence="5">Uncharacterized protein</fullName>
    </submittedName>
</protein>
<comment type="subcellular location">
    <subcellularLocation>
        <location evidence="1">Membrane</location>
    </subcellularLocation>
</comment>
<reference evidence="5" key="2">
    <citation type="submission" date="2017-10" db="EMBL/GenBank/DDBJ databases">
        <title>Ladona fulva Genome sequencing and assembly.</title>
        <authorList>
            <person name="Murali S."/>
            <person name="Richards S."/>
            <person name="Bandaranaike D."/>
            <person name="Bellair M."/>
            <person name="Blankenburg K."/>
            <person name="Chao H."/>
            <person name="Dinh H."/>
            <person name="Doddapaneni H."/>
            <person name="Dugan-Rocha S."/>
            <person name="Elkadiri S."/>
            <person name="Gnanaolivu R."/>
            <person name="Hernandez B."/>
            <person name="Skinner E."/>
            <person name="Javaid M."/>
            <person name="Lee S."/>
            <person name="Li M."/>
            <person name="Ming W."/>
            <person name="Munidasa M."/>
            <person name="Muniz J."/>
            <person name="Nguyen L."/>
            <person name="Hughes D."/>
            <person name="Osuji N."/>
            <person name="Pu L.-L."/>
            <person name="Puazo M."/>
            <person name="Qu C."/>
            <person name="Quiroz J."/>
            <person name="Raj R."/>
            <person name="Weissenberger G."/>
            <person name="Xin Y."/>
            <person name="Zou X."/>
            <person name="Han Y."/>
            <person name="Worley K."/>
            <person name="Muzny D."/>
            <person name="Gibbs R."/>
        </authorList>
    </citation>
    <scope>NUCLEOTIDE SEQUENCE</scope>
    <source>
        <strain evidence="5">Sampled in the wild</strain>
    </source>
</reference>
<organism evidence="5 6">
    <name type="scientific">Ladona fulva</name>
    <name type="common">Scarce chaser dragonfly</name>
    <name type="synonym">Libellula fulva</name>
    <dbReference type="NCBI Taxonomy" id="123851"/>
    <lineage>
        <taxon>Eukaryota</taxon>
        <taxon>Metazoa</taxon>
        <taxon>Ecdysozoa</taxon>
        <taxon>Arthropoda</taxon>
        <taxon>Hexapoda</taxon>
        <taxon>Insecta</taxon>
        <taxon>Pterygota</taxon>
        <taxon>Palaeoptera</taxon>
        <taxon>Odonata</taxon>
        <taxon>Epiprocta</taxon>
        <taxon>Anisoptera</taxon>
        <taxon>Libelluloidea</taxon>
        <taxon>Libellulidae</taxon>
        <taxon>Ladona</taxon>
    </lineage>
</organism>
<keyword evidence="2" id="KW-0812">Transmembrane</keyword>
<dbReference type="OrthoDB" id="269120at2759"/>
<accession>A0A8K0K6E8</accession>
<evidence type="ECO:0000256" key="2">
    <source>
        <dbReference type="ARBA" id="ARBA00022692"/>
    </source>
</evidence>
<sequence length="87" mass="9698">MYRGLATQLIRQIPNTAIMMSTYEAVVYALTRYFVPRDSDNGRKYSDDDDDDGGSQFYTQKHIVASNSGKRVVPIGTTSKSIAVESQ</sequence>
<reference evidence="5" key="1">
    <citation type="submission" date="2013-04" db="EMBL/GenBank/DDBJ databases">
        <authorList>
            <person name="Qu J."/>
            <person name="Murali S.C."/>
            <person name="Bandaranaike D."/>
            <person name="Bellair M."/>
            <person name="Blankenburg K."/>
            <person name="Chao H."/>
            <person name="Dinh H."/>
            <person name="Doddapaneni H."/>
            <person name="Downs B."/>
            <person name="Dugan-Rocha S."/>
            <person name="Elkadiri S."/>
            <person name="Gnanaolivu R.D."/>
            <person name="Hernandez B."/>
            <person name="Javaid M."/>
            <person name="Jayaseelan J.C."/>
            <person name="Lee S."/>
            <person name="Li M."/>
            <person name="Ming W."/>
            <person name="Munidasa M."/>
            <person name="Muniz J."/>
            <person name="Nguyen L."/>
            <person name="Ongeri F."/>
            <person name="Osuji N."/>
            <person name="Pu L.-L."/>
            <person name="Puazo M."/>
            <person name="Qu C."/>
            <person name="Quiroz J."/>
            <person name="Raj R."/>
            <person name="Weissenberger G."/>
            <person name="Xin Y."/>
            <person name="Zou X."/>
            <person name="Han Y."/>
            <person name="Richards S."/>
            <person name="Worley K."/>
            <person name="Muzny D."/>
            <person name="Gibbs R."/>
        </authorList>
    </citation>
    <scope>NUCLEOTIDE SEQUENCE</scope>
    <source>
        <strain evidence="5">Sampled in the wild</strain>
    </source>
</reference>
<feature type="compositionally biased region" description="Basic and acidic residues" evidence="4">
    <location>
        <begin position="37"/>
        <end position="46"/>
    </location>
</feature>
<dbReference type="Proteomes" id="UP000792457">
    <property type="component" value="Unassembled WGS sequence"/>
</dbReference>
<dbReference type="InterPro" id="IPR023395">
    <property type="entry name" value="MCP_dom_sf"/>
</dbReference>